<reference evidence="4 5" key="1">
    <citation type="submission" date="2018-09" db="EMBL/GenBank/DDBJ databases">
        <title>YIM PH21274 draft genome.</title>
        <authorList>
            <person name="Miao C."/>
        </authorList>
    </citation>
    <scope>NUCLEOTIDE SEQUENCE [LARGE SCALE GENOMIC DNA]</scope>
    <source>
        <strain evidence="4 5">YIM PH 21724</strain>
    </source>
</reference>
<dbReference type="Pfam" id="PF14267">
    <property type="entry name" value="DUF4357"/>
    <property type="match status" value="1"/>
</dbReference>
<sequence length="906" mass="100936">MSVDAFEIKKPFLRNLLEQAREGQIQLPEFQRGWVWPESNIRSLLSSVSQGFPVGTLMMLQAGGSTRFKQRPIEGVELSGRVPAAQLLLDGQQRITSLYHALMLDRPVVTVDDRRRSIEGRFYIDMAAALDDEVDRDEAFRFVPADGKVRGSFGRVELDLSTMDEECRAGLFPMTQVFDADDWGHSFMKLNGYAPTAIESWQSFNKRFIKRFEQYLVPVIELSAGTPREAVCQVFEKVNTGGVTLTVFELLTATYAAEEFNLREHWGQCRMQWSDGKFRVLSEVSETDFLQAITLLATYRRREAADPADPKGGPRIGCRRVEMLRLPLDDFKKCSEEIVNGLLAAAKFLHRRSIFDVKFVPYGAQLIPLAAICAALGQAWNTYEVQQKVTRWYWCGVFGELYSGTTETRFARDLPEVVDWALGRTSIEPRTVAEAQFAAGRLRTLRTRNSAAYKGVYALLISDGARDWCSGNQINAATYFDDAIDIHHIFPQAWCAKQGLDRALYDSIVNKTPLSAYTNRHVLGGSSPSAYLAKLTKIGAIDEPTLRSLVATHLVNPDSLLHDDFEGFVVQRERVLLELIATAIEHGIAPVEAPASMSPAELISGGESQTVEFKASAFLDLKTMQAEPERKHIIVKTVCALLNGDGGSLFIGVEDSGKPVGLDNDMTAIDVADLDRYELRLQELLRNHLSVTTAANVRVDFPVVDGKQVCQVIVAPAMRPIFVRRTKAVGGQGEVEFWVRRGNATTLLRGDDMERYKEEHWGKHGLPLAVSGRPQIEDEESDFEQPPDSPEFVMELLDLIAAAQVVDGQFTVRAGSQARSTWVGGNHSYRPLRKKLEEAGFLEPSSDGQHAVFTLDVQFRSPSAAAAIVAGRATNGRIDWKVRGSEVTFDDWQKGRSNSQGSDNRQ</sequence>
<dbReference type="Proteomes" id="UP000266677">
    <property type="component" value="Unassembled WGS sequence"/>
</dbReference>
<dbReference type="PANTHER" id="PTHR37292:SF2">
    <property type="entry name" value="DUF262 DOMAIN-CONTAINING PROTEIN"/>
    <property type="match status" value="1"/>
</dbReference>
<dbReference type="Pfam" id="PF04326">
    <property type="entry name" value="SLFN_AlbA_2"/>
    <property type="match status" value="1"/>
</dbReference>
<dbReference type="InterPro" id="IPR004919">
    <property type="entry name" value="GmrSD_N"/>
</dbReference>
<dbReference type="Pfam" id="PF03235">
    <property type="entry name" value="GmrSD_N"/>
    <property type="match status" value="1"/>
</dbReference>
<accession>A0A3A4KZI2</accession>
<name>A0A3A4KZI2_9NOCA</name>
<dbReference type="PANTHER" id="PTHR37292">
    <property type="entry name" value="VNG6097C"/>
    <property type="match status" value="1"/>
</dbReference>
<dbReference type="InterPro" id="IPR025579">
    <property type="entry name" value="DUF4357"/>
</dbReference>
<feature type="domain" description="GmrSD restriction endonucleases N-terminal" evidence="1">
    <location>
        <begin position="14"/>
        <end position="255"/>
    </location>
</feature>
<dbReference type="OrthoDB" id="9787127at2"/>
<evidence type="ECO:0000313" key="5">
    <source>
        <dbReference type="Proteomes" id="UP000266677"/>
    </source>
</evidence>
<dbReference type="InterPro" id="IPR007421">
    <property type="entry name" value="Schlafen_AlbA_2_dom"/>
</dbReference>
<organism evidence="4 5">
    <name type="scientific">Nocardia panacis</name>
    <dbReference type="NCBI Taxonomy" id="2340916"/>
    <lineage>
        <taxon>Bacteria</taxon>
        <taxon>Bacillati</taxon>
        <taxon>Actinomycetota</taxon>
        <taxon>Actinomycetes</taxon>
        <taxon>Mycobacteriales</taxon>
        <taxon>Nocardiaceae</taxon>
        <taxon>Nocardia</taxon>
    </lineage>
</organism>
<protein>
    <submittedName>
        <fullName evidence="4">DUF4357 domain-containing protein</fullName>
    </submittedName>
</protein>
<evidence type="ECO:0000259" key="2">
    <source>
        <dbReference type="Pfam" id="PF04326"/>
    </source>
</evidence>
<feature type="domain" description="DUF4357" evidence="3">
    <location>
        <begin position="833"/>
        <end position="881"/>
    </location>
</feature>
<keyword evidence="5" id="KW-1185">Reference proteome</keyword>
<dbReference type="AlphaFoldDB" id="A0A3A4KZI2"/>
<evidence type="ECO:0000259" key="1">
    <source>
        <dbReference type="Pfam" id="PF03235"/>
    </source>
</evidence>
<gene>
    <name evidence="4" type="ORF">D5S18_16135</name>
</gene>
<comment type="caution">
    <text evidence="4">The sequence shown here is derived from an EMBL/GenBank/DDBJ whole genome shotgun (WGS) entry which is preliminary data.</text>
</comment>
<dbReference type="InterPro" id="IPR038461">
    <property type="entry name" value="Schlafen_AlbA_2_dom_sf"/>
</dbReference>
<evidence type="ECO:0000313" key="4">
    <source>
        <dbReference type="EMBL" id="RJO74937.1"/>
    </source>
</evidence>
<dbReference type="EMBL" id="QZFU01000019">
    <property type="protein sequence ID" value="RJO74937.1"/>
    <property type="molecule type" value="Genomic_DNA"/>
</dbReference>
<feature type="domain" description="Schlafen AlbA-2" evidence="2">
    <location>
        <begin position="607"/>
        <end position="746"/>
    </location>
</feature>
<dbReference type="Gene3D" id="3.30.950.30">
    <property type="entry name" value="Schlafen, AAA domain"/>
    <property type="match status" value="1"/>
</dbReference>
<evidence type="ECO:0000259" key="3">
    <source>
        <dbReference type="Pfam" id="PF14267"/>
    </source>
</evidence>
<proteinExistence type="predicted"/>